<dbReference type="EMBL" id="NGMM01000006">
    <property type="protein sequence ID" value="OTP12963.1"/>
    <property type="molecule type" value="Genomic_DNA"/>
</dbReference>
<dbReference type="Proteomes" id="UP000195141">
    <property type="component" value="Chromosome"/>
</dbReference>
<dbReference type="OrthoDB" id="9968032at2"/>
<accession>A0A242K3J5</accession>
<evidence type="ECO:0000313" key="2">
    <source>
        <dbReference type="EMBL" id="WYJ89862.1"/>
    </source>
</evidence>
<keyword evidence="3" id="KW-1185">Reference proteome</keyword>
<dbReference type="AlphaFoldDB" id="A0A242K3J5"/>
<evidence type="ECO:0000313" key="1">
    <source>
        <dbReference type="EMBL" id="OTP12963.1"/>
    </source>
</evidence>
<protein>
    <submittedName>
        <fullName evidence="1">Uncharacterized protein</fullName>
    </submittedName>
</protein>
<reference evidence="1" key="1">
    <citation type="submission" date="2017-05" db="EMBL/GenBank/DDBJ databases">
        <title>The Genome Sequence of Enterococcus sp. 9E7_DIV0242.</title>
        <authorList>
            <consortium name="The Broad Institute Genomics Platform"/>
            <consortium name="The Broad Institute Genomic Center for Infectious Diseases"/>
            <person name="Earl A."/>
            <person name="Manson A."/>
            <person name="Schwartman J."/>
            <person name="Gilmore M."/>
            <person name="Abouelleil A."/>
            <person name="Cao P."/>
            <person name="Chapman S."/>
            <person name="Cusick C."/>
            <person name="Shea T."/>
            <person name="Young S."/>
            <person name="Neafsey D."/>
            <person name="Nusbaum C."/>
            <person name="Birren B."/>
        </authorList>
    </citation>
    <scope>NUCLEOTIDE SEQUENCE [LARGE SCALE GENOMIC DNA]</scope>
    <source>
        <strain evidence="1">9E7_DIV0242</strain>
    </source>
</reference>
<evidence type="ECO:0000313" key="3">
    <source>
        <dbReference type="Proteomes" id="UP000195141"/>
    </source>
</evidence>
<proteinExistence type="predicted"/>
<gene>
    <name evidence="2" type="ORF">A5888_001588</name>
    <name evidence="1" type="ORF">A5888_003545</name>
</gene>
<dbReference type="EMBL" id="CP147247">
    <property type="protein sequence ID" value="WYJ89862.1"/>
    <property type="molecule type" value="Genomic_DNA"/>
</dbReference>
<reference evidence="2" key="3">
    <citation type="submission" date="2024-03" db="EMBL/GenBank/DDBJ databases">
        <title>The Genome Sequence of Enterococcus sp. DIV0242b.</title>
        <authorList>
            <consortium name="The Broad Institute Genomics Platform"/>
            <consortium name="The Broad Institute Microbial Omics Core"/>
            <consortium name="The Broad Institute Genomic Center for Infectious Diseases"/>
            <person name="Earl A."/>
            <person name="Manson A."/>
            <person name="Gilmore M."/>
            <person name="Schwartman J."/>
            <person name="Shea T."/>
            <person name="Abouelleil A."/>
            <person name="Cao P."/>
            <person name="Chapman S."/>
            <person name="Cusick C."/>
            <person name="Young S."/>
            <person name="Neafsey D."/>
            <person name="Nusbaum C."/>
            <person name="Birren B."/>
        </authorList>
    </citation>
    <scope>NUCLEOTIDE SEQUENCE</scope>
    <source>
        <strain evidence="2">9E7_DIV0242</strain>
    </source>
</reference>
<dbReference type="RefSeq" id="WP_086350526.1">
    <property type="nucleotide sequence ID" value="NZ_CP147247.1"/>
</dbReference>
<sequence>MYAVKVFHGYIDSCGRRTRNKEDAVIFQNVDQAELFAKKIGGRVKELVIVVEKSEKTGVLTK</sequence>
<organism evidence="1">
    <name type="scientific">Candidatus Enterococcus clewellii</name>
    <dbReference type="NCBI Taxonomy" id="1834193"/>
    <lineage>
        <taxon>Bacteria</taxon>
        <taxon>Bacillati</taxon>
        <taxon>Bacillota</taxon>
        <taxon>Bacilli</taxon>
        <taxon>Lactobacillales</taxon>
        <taxon>Enterococcaceae</taxon>
        <taxon>Enterococcus</taxon>
    </lineage>
</organism>
<name>A0A242K3J5_9ENTE</name>
<reference evidence="2" key="2">
    <citation type="submission" date="2017-05" db="EMBL/GenBank/DDBJ databases">
        <authorList>
            <consortium name="The Broad Institute Genomics Platform"/>
            <consortium name="The Broad Institute Genomic Center for Infectious Diseases"/>
            <person name="Earl A."/>
            <person name="Manson A."/>
            <person name="Schwartman J."/>
            <person name="Gilmore M."/>
            <person name="Abouelleil A."/>
            <person name="Cao P."/>
            <person name="Chapman S."/>
            <person name="Cusick C."/>
            <person name="Shea T."/>
            <person name="Young S."/>
            <person name="Neafsey D."/>
            <person name="Nusbaum C."/>
            <person name="Birren B."/>
        </authorList>
    </citation>
    <scope>NUCLEOTIDE SEQUENCE</scope>
    <source>
        <strain evidence="2">9E7_DIV0242</strain>
    </source>
</reference>